<dbReference type="SMART" id="SM00342">
    <property type="entry name" value="HTH_ARAC"/>
    <property type="match status" value="1"/>
</dbReference>
<dbReference type="Gene3D" id="1.25.40.10">
    <property type="entry name" value="Tetratricopeptide repeat domain"/>
    <property type="match status" value="2"/>
</dbReference>
<keyword evidence="5" id="KW-0812">Transmembrane</keyword>
<dbReference type="InterPro" id="IPR018060">
    <property type="entry name" value="HTH_AraC"/>
</dbReference>
<comment type="caution">
    <text evidence="7">The sequence shown here is derived from an EMBL/GenBank/DDBJ whole genome shotgun (WGS) entry which is preliminary data.</text>
</comment>
<evidence type="ECO:0000256" key="4">
    <source>
        <dbReference type="SAM" id="Coils"/>
    </source>
</evidence>
<keyword evidence="1" id="KW-0805">Transcription regulation</keyword>
<evidence type="ECO:0000256" key="3">
    <source>
        <dbReference type="ARBA" id="ARBA00023163"/>
    </source>
</evidence>
<dbReference type="PANTHER" id="PTHR43280:SF10">
    <property type="entry name" value="REGULATORY PROTEIN POCR"/>
    <property type="match status" value="1"/>
</dbReference>
<feature type="coiled-coil region" evidence="4">
    <location>
        <begin position="137"/>
        <end position="184"/>
    </location>
</feature>
<keyword evidence="5" id="KW-1133">Transmembrane helix</keyword>
<dbReference type="Pfam" id="PF12833">
    <property type="entry name" value="HTH_18"/>
    <property type="match status" value="1"/>
</dbReference>
<dbReference type="SMART" id="SM00028">
    <property type="entry name" value="TPR"/>
    <property type="match status" value="5"/>
</dbReference>
<evidence type="ECO:0000256" key="1">
    <source>
        <dbReference type="ARBA" id="ARBA00023015"/>
    </source>
</evidence>
<dbReference type="SUPFAM" id="SSF46689">
    <property type="entry name" value="Homeodomain-like"/>
    <property type="match status" value="1"/>
</dbReference>
<dbReference type="InterPro" id="IPR011990">
    <property type="entry name" value="TPR-like_helical_dom_sf"/>
</dbReference>
<proteinExistence type="predicted"/>
<evidence type="ECO:0000259" key="6">
    <source>
        <dbReference type="PROSITE" id="PS01124"/>
    </source>
</evidence>
<accession>A0ABR7Q9E8</accession>
<dbReference type="Gene3D" id="1.10.10.60">
    <property type="entry name" value="Homeodomain-like"/>
    <property type="match status" value="2"/>
</dbReference>
<dbReference type="InterPro" id="IPR009057">
    <property type="entry name" value="Homeodomain-like_sf"/>
</dbReference>
<protein>
    <submittedName>
        <fullName evidence="7">Helix-turn-helix domain-containing protein</fullName>
    </submittedName>
</protein>
<dbReference type="EMBL" id="JACGWS010000006">
    <property type="protein sequence ID" value="MBC8755180.1"/>
    <property type="molecule type" value="Genomic_DNA"/>
</dbReference>
<feature type="transmembrane region" description="Helical" evidence="5">
    <location>
        <begin position="390"/>
        <end position="409"/>
    </location>
</feature>
<keyword evidence="8" id="KW-1185">Reference proteome</keyword>
<sequence length="559" mass="64102">MSLKGQELNTMNDSLVSKEIQLFISYSDSIHEIEELIYDTFDQKKDTLLGLAYCNSFLERGKKQQNYEVQYFSSYQIAYINYMKSDHKQAVRYAHMSVKVAEKMQDTISSFNSNILLGSSWYVLGNYDEALQSYLVAKELATKLQDLQSELICLANIANTRAKLDRYEDALKGYNSILNILDEKDKGTFDLYVSTYLSSLLGKVLCLTGLGNLEAAEKACAKGIALAEENGLNRFVGDFNINLGSVHYEKEAYYKSLGFLREGKKILRNHGGLQNNLYITDFFIARNLYKLEELEEAASLLDGIFESIGEKLITDRVEEMYELAKRIAEIQNNKEKQIFYLDKLNKINAIKTERESNAKDLLHKDDLKDIVTENEKLANEKSKSIVDKNIILIGASILFVVVLLVFLSYHKRTKLKEQKFLTIIENISKNTIAKKQSQNPKIKDEKANSILEKLQELENTDFYLSKNATLHTTAKLLNTNTTYLSKALNDVKKQSFNQYLNKLRIDYVLVKLKEDSVFRSYTIHAISEEIGYKSATTFIKEFKNKTGLNPSYYIKKIQS</sequence>
<dbReference type="PROSITE" id="PS01124">
    <property type="entry name" value="HTH_ARAC_FAMILY_2"/>
    <property type="match status" value="1"/>
</dbReference>
<evidence type="ECO:0000256" key="2">
    <source>
        <dbReference type="ARBA" id="ARBA00023125"/>
    </source>
</evidence>
<evidence type="ECO:0000313" key="7">
    <source>
        <dbReference type="EMBL" id="MBC8755180.1"/>
    </source>
</evidence>
<dbReference type="Proteomes" id="UP000619238">
    <property type="component" value="Unassembled WGS sequence"/>
</dbReference>
<name>A0ABR7Q9E8_9FLAO</name>
<gene>
    <name evidence="7" type="ORF">H2O64_10885</name>
</gene>
<dbReference type="InterPro" id="IPR019734">
    <property type="entry name" value="TPR_rpt"/>
</dbReference>
<organism evidence="7 8">
    <name type="scientific">Kordia aestuariivivens</name>
    <dbReference type="NCBI Taxonomy" id="2759037"/>
    <lineage>
        <taxon>Bacteria</taxon>
        <taxon>Pseudomonadati</taxon>
        <taxon>Bacteroidota</taxon>
        <taxon>Flavobacteriia</taxon>
        <taxon>Flavobacteriales</taxon>
        <taxon>Flavobacteriaceae</taxon>
        <taxon>Kordia</taxon>
    </lineage>
</organism>
<feature type="domain" description="HTH araC/xylS-type" evidence="6">
    <location>
        <begin position="452"/>
        <end position="556"/>
    </location>
</feature>
<keyword evidence="5" id="KW-0472">Membrane</keyword>
<keyword evidence="4" id="KW-0175">Coiled coil</keyword>
<reference evidence="7 8" key="1">
    <citation type="submission" date="2020-07" db="EMBL/GenBank/DDBJ databases">
        <title>Description of Kordia aestuariivivens sp. nov., isolated from a tidal flat.</title>
        <authorList>
            <person name="Park S."/>
            <person name="Yoon J.-H."/>
        </authorList>
    </citation>
    <scope>NUCLEOTIDE SEQUENCE [LARGE SCALE GENOMIC DNA]</scope>
    <source>
        <strain evidence="7 8">YSTF-M3</strain>
    </source>
</reference>
<dbReference type="RefSeq" id="WP_187562234.1">
    <property type="nucleotide sequence ID" value="NZ_JACGWS010000006.1"/>
</dbReference>
<evidence type="ECO:0000256" key="5">
    <source>
        <dbReference type="SAM" id="Phobius"/>
    </source>
</evidence>
<evidence type="ECO:0000313" key="8">
    <source>
        <dbReference type="Proteomes" id="UP000619238"/>
    </source>
</evidence>
<keyword evidence="3" id="KW-0804">Transcription</keyword>
<dbReference type="PANTHER" id="PTHR43280">
    <property type="entry name" value="ARAC-FAMILY TRANSCRIPTIONAL REGULATOR"/>
    <property type="match status" value="1"/>
</dbReference>
<keyword evidence="2" id="KW-0238">DNA-binding</keyword>
<dbReference type="SUPFAM" id="SSF48452">
    <property type="entry name" value="TPR-like"/>
    <property type="match status" value="1"/>
</dbReference>